<dbReference type="InterPro" id="IPR008220">
    <property type="entry name" value="HAT_MetX-like"/>
</dbReference>
<dbReference type="GO" id="GO:0016787">
    <property type="term" value="F:hydrolase activity"/>
    <property type="evidence" value="ECO:0007669"/>
    <property type="project" value="UniProtKB-KW"/>
</dbReference>
<dbReference type="RefSeq" id="WP_168906477.1">
    <property type="nucleotide sequence ID" value="NZ_CP051428.1"/>
</dbReference>
<evidence type="ECO:0000256" key="2">
    <source>
        <dbReference type="SAM" id="MobiDB-lite"/>
    </source>
</evidence>
<dbReference type="GO" id="GO:0016747">
    <property type="term" value="F:acyltransferase activity, transferring groups other than amino-acyl groups"/>
    <property type="evidence" value="ECO:0007669"/>
    <property type="project" value="InterPro"/>
</dbReference>
<feature type="domain" description="AB hydrolase-1" evidence="3">
    <location>
        <begin position="61"/>
        <end position="149"/>
    </location>
</feature>
<dbReference type="InterPro" id="IPR000073">
    <property type="entry name" value="AB_hydrolase_1"/>
</dbReference>
<reference evidence="4 5" key="1">
    <citation type="submission" date="2020-04" db="EMBL/GenBank/DDBJ databases">
        <title>Novel Paenibacillus strain UniB2 isolated from commercial digestive syrup.</title>
        <authorList>
            <person name="Thorat V."/>
            <person name="Kirdat K."/>
            <person name="Tiwarekar B."/>
            <person name="Yadav A."/>
        </authorList>
    </citation>
    <scope>NUCLEOTIDE SEQUENCE [LARGE SCALE GENOMIC DNA]</scope>
    <source>
        <strain evidence="4 5">UniB2</strain>
    </source>
</reference>
<accession>A0A6H2GTV3</accession>
<dbReference type="PANTHER" id="PTHR32268">
    <property type="entry name" value="HOMOSERINE O-ACETYLTRANSFERASE"/>
    <property type="match status" value="1"/>
</dbReference>
<proteinExistence type="predicted"/>
<dbReference type="InterPro" id="IPR029058">
    <property type="entry name" value="AB_hydrolase_fold"/>
</dbReference>
<dbReference type="PIRSF" id="PIRSF000443">
    <property type="entry name" value="Homoser_Ac_trans"/>
    <property type="match status" value="1"/>
</dbReference>
<evidence type="ECO:0000256" key="1">
    <source>
        <dbReference type="PIRSR" id="PIRSR000443-1"/>
    </source>
</evidence>
<sequence>MDYETFELGDYSLQSGETLPDAFLAYKTYGTLSEQKDNAILYPTAFGDRHTDNEWLIGTGMALDPQKYYIIVPNLLGNGLSSSPSNTPAPFDKSRFPRATVYDNVQAQHRLVTEALGIRKIALVVGWSMGGIQAFQWGASYPDLVERIAPFAGAAKTWPQTRVVLEGLQAALLSAIRFDPSRLDELTSSDMRAVGRVYAGWGLSEAFYRDRLYTGLGFGSLEAFMAGVWESSFMKMDPHDFLAMAWTGQHADISGDPAYGGDFEKALRSIRALACIMPGSTDRFCTADDSRYEASLIHQADFQPIPSIWGHFAGRGIHPPDNSHIDGNLKRLLARDPAGNPPSDDAASSSATRS</sequence>
<dbReference type="SUPFAM" id="SSF53474">
    <property type="entry name" value="alpha/beta-Hydrolases"/>
    <property type="match status" value="1"/>
</dbReference>
<dbReference type="Proteomes" id="UP000502136">
    <property type="component" value="Chromosome"/>
</dbReference>
<feature type="active site" evidence="1">
    <location>
        <position position="311"/>
    </location>
</feature>
<dbReference type="PANTHER" id="PTHR32268:SF15">
    <property type="entry name" value="HOMOSERINE ACETYLTRANSFERASE FAMILY PROTEIN (AFU_ORTHOLOGUE AFUA_1G15350)"/>
    <property type="match status" value="1"/>
</dbReference>
<evidence type="ECO:0000313" key="4">
    <source>
        <dbReference type="EMBL" id="QJC50822.1"/>
    </source>
</evidence>
<keyword evidence="5" id="KW-1185">Reference proteome</keyword>
<organism evidence="4 5">
    <name type="scientific">Paenibacillus albicereus</name>
    <dbReference type="NCBI Taxonomy" id="2726185"/>
    <lineage>
        <taxon>Bacteria</taxon>
        <taxon>Bacillati</taxon>
        <taxon>Bacillota</taxon>
        <taxon>Bacilli</taxon>
        <taxon>Bacillales</taxon>
        <taxon>Paenibacillaceae</taxon>
        <taxon>Paenibacillus</taxon>
    </lineage>
</organism>
<feature type="active site" description="Nucleophile" evidence="1">
    <location>
        <position position="128"/>
    </location>
</feature>
<dbReference type="NCBIfam" id="NF005757">
    <property type="entry name" value="PRK07581.1"/>
    <property type="match status" value="1"/>
</dbReference>
<dbReference type="EMBL" id="CP051428">
    <property type="protein sequence ID" value="QJC50822.1"/>
    <property type="molecule type" value="Genomic_DNA"/>
</dbReference>
<feature type="active site" evidence="1">
    <location>
        <position position="282"/>
    </location>
</feature>
<feature type="compositionally biased region" description="Low complexity" evidence="2">
    <location>
        <begin position="336"/>
        <end position="354"/>
    </location>
</feature>
<dbReference type="AlphaFoldDB" id="A0A6H2GTV3"/>
<evidence type="ECO:0000313" key="5">
    <source>
        <dbReference type="Proteomes" id="UP000502136"/>
    </source>
</evidence>
<dbReference type="KEGG" id="palr:HGI30_04070"/>
<dbReference type="Gene3D" id="3.40.50.1820">
    <property type="entry name" value="alpha/beta hydrolase"/>
    <property type="match status" value="1"/>
</dbReference>
<keyword evidence="4" id="KW-0378">Hydrolase</keyword>
<dbReference type="Pfam" id="PF00561">
    <property type="entry name" value="Abhydrolase_1"/>
    <property type="match status" value="1"/>
</dbReference>
<name>A0A6H2GTV3_9BACL</name>
<feature type="region of interest" description="Disordered" evidence="2">
    <location>
        <begin position="323"/>
        <end position="354"/>
    </location>
</feature>
<gene>
    <name evidence="4" type="ORF">HGI30_04070</name>
</gene>
<evidence type="ECO:0000259" key="3">
    <source>
        <dbReference type="Pfam" id="PF00561"/>
    </source>
</evidence>
<protein>
    <submittedName>
        <fullName evidence="4">Alpha/beta fold hydrolase</fullName>
    </submittedName>
</protein>